<dbReference type="OrthoDB" id="5396211at2"/>
<name>A0A2U2HLR7_9BURK</name>
<keyword evidence="2" id="KW-1185">Reference proteome</keyword>
<accession>A0A2U2HLR7</accession>
<dbReference type="Pfam" id="PF03860">
    <property type="entry name" value="Csp"/>
    <property type="match status" value="1"/>
</dbReference>
<dbReference type="PANTHER" id="PTHR37310:SF1">
    <property type="entry name" value="CYTOPLASMIC PROTEIN"/>
    <property type="match status" value="1"/>
</dbReference>
<gene>
    <name evidence="1" type="ORF">C7C56_011790</name>
</gene>
<dbReference type="Gene3D" id="1.20.1270.360">
    <property type="match status" value="1"/>
</dbReference>
<protein>
    <submittedName>
        <fullName evidence="1">Four-helix bundle copper-binding protein</fullName>
    </submittedName>
</protein>
<dbReference type="InterPro" id="IPR005560">
    <property type="entry name" value="Csp_YhjQ"/>
</dbReference>
<evidence type="ECO:0000313" key="1">
    <source>
        <dbReference type="EMBL" id="PWF48447.1"/>
    </source>
</evidence>
<organism evidence="1 2">
    <name type="scientific">Massilia glaciei</name>
    <dbReference type="NCBI Taxonomy" id="1524097"/>
    <lineage>
        <taxon>Bacteria</taxon>
        <taxon>Pseudomonadati</taxon>
        <taxon>Pseudomonadota</taxon>
        <taxon>Betaproteobacteria</taxon>
        <taxon>Burkholderiales</taxon>
        <taxon>Oxalobacteraceae</taxon>
        <taxon>Telluria group</taxon>
        <taxon>Massilia</taxon>
    </lineage>
</organism>
<dbReference type="InterPro" id="IPR044543">
    <property type="entry name" value="YHJQ-like"/>
</dbReference>
<dbReference type="PANTHER" id="PTHR37310">
    <property type="entry name" value="CYTOPLASMIC PROTEIN-RELATED"/>
    <property type="match status" value="1"/>
</dbReference>
<proteinExistence type="predicted"/>
<dbReference type="Proteomes" id="UP000241421">
    <property type="component" value="Unassembled WGS sequence"/>
</dbReference>
<dbReference type="EMBL" id="PXWF02000195">
    <property type="protein sequence ID" value="PWF48447.1"/>
    <property type="molecule type" value="Genomic_DNA"/>
</dbReference>
<evidence type="ECO:0000313" key="2">
    <source>
        <dbReference type="Proteomes" id="UP000241421"/>
    </source>
</evidence>
<reference evidence="1 2" key="1">
    <citation type="submission" date="2018-04" db="EMBL/GenBank/DDBJ databases">
        <title>Massilia violaceinigra sp. nov., a novel purple-pigmented bacterium isolated from Tianshan glacier, Xinjiang, China.</title>
        <authorList>
            <person name="Wang H."/>
        </authorList>
    </citation>
    <scope>NUCLEOTIDE SEQUENCE [LARGE SCALE GENOMIC DNA]</scope>
    <source>
        <strain evidence="1 2">B448-2</strain>
    </source>
</reference>
<dbReference type="AlphaFoldDB" id="A0A2U2HLR7"/>
<sequence length="128" mass="13653">MTHHSPTPEMQSCIDACTECHTVCFQTAMTHCLEMGGRHVEPEHFRLMINCAELCQTSANFMLSNSPVHAAVCAACAQVCDACAANCDRIGDMEKCAATCHRCAHTCAAMAAMSGHGRLTGTAKHSAH</sequence>
<comment type="caution">
    <text evidence="1">The sequence shown here is derived from an EMBL/GenBank/DDBJ whole genome shotgun (WGS) entry which is preliminary data.</text>
</comment>
<dbReference type="CDD" id="cd08026">
    <property type="entry name" value="DUF326"/>
    <property type="match status" value="1"/>
</dbReference>